<gene>
    <name evidence="5" type="ORF">D9619_002932</name>
</gene>
<dbReference type="Pfam" id="PF03127">
    <property type="entry name" value="GAT"/>
    <property type="match status" value="1"/>
</dbReference>
<dbReference type="GO" id="GO:0030479">
    <property type="term" value="C:actin cortical patch"/>
    <property type="evidence" value="ECO:0007669"/>
    <property type="project" value="TreeGrafter"/>
</dbReference>
<evidence type="ECO:0000256" key="1">
    <source>
        <dbReference type="ARBA" id="ARBA00022448"/>
    </source>
</evidence>
<dbReference type="SUPFAM" id="SSF48464">
    <property type="entry name" value="ENTH/VHS domain"/>
    <property type="match status" value="1"/>
</dbReference>
<dbReference type="PANTHER" id="PTHR47789">
    <property type="entry name" value="LAS SEVENTEEN-BINDING PROTEIN 5"/>
    <property type="match status" value="1"/>
</dbReference>
<dbReference type="GO" id="GO:0015031">
    <property type="term" value="P:protein transport"/>
    <property type="evidence" value="ECO:0007669"/>
    <property type="project" value="UniProtKB-KW"/>
</dbReference>
<dbReference type="Gene3D" id="1.25.40.90">
    <property type="match status" value="1"/>
</dbReference>
<proteinExistence type="predicted"/>
<feature type="compositionally biased region" description="Basic and acidic residues" evidence="3">
    <location>
        <begin position="179"/>
        <end position="208"/>
    </location>
</feature>
<dbReference type="GO" id="GO:0051666">
    <property type="term" value="P:actin cortical patch localization"/>
    <property type="evidence" value="ECO:0007669"/>
    <property type="project" value="TreeGrafter"/>
</dbReference>
<dbReference type="SMART" id="SM00288">
    <property type="entry name" value="VHS"/>
    <property type="match status" value="1"/>
</dbReference>
<dbReference type="InterPro" id="IPR004152">
    <property type="entry name" value="GAT_dom"/>
</dbReference>
<dbReference type="GO" id="GO:0007034">
    <property type="term" value="P:vacuolar transport"/>
    <property type="evidence" value="ECO:0007669"/>
    <property type="project" value="UniProtKB-ARBA"/>
</dbReference>
<evidence type="ECO:0000256" key="2">
    <source>
        <dbReference type="ARBA" id="ARBA00022927"/>
    </source>
</evidence>
<sequence>MSALSFAKQAFGRDKPHSSITDWVDILTAIGIQEEAYDGIPELVDSINLQATGPAEASRAIRKKLKHGNAHQQYRGLVLLKALVENCGQKFQSTFADGHLTDTLKTLASDPGVDRRVKKKLTLVLGSWREQYKGDPSMSVVAGLYRQCIGEGKRLSQRDVAHLIGMPDTSAEEKRRLEKQEAKQKAKQEAKQERVRREQEALQQEAKRNKPKRAPFNFEQEKPKVLASIVEASQASSNLHNAITLVNLATDSLEDNERVQECLTKAKLARKQVVRYIQLVENEDVIGTLIETNDRIMSALELYQNLCGAKISDNPDTETVTARMAAATITPKPISHSESADTKGKERNDNPGYVHPDLEDLSFGALGNSSNNLPPPMRPYARQEHAYDDEVPDNRGSLSDFSDYESSDEETHKNATGSSYKRNFVTVSDDEDNDGRASASGTSKTKSHVEEDDPFADPFADR</sequence>
<evidence type="ECO:0000259" key="4">
    <source>
        <dbReference type="PROSITE" id="PS50179"/>
    </source>
</evidence>
<evidence type="ECO:0000313" key="5">
    <source>
        <dbReference type="EMBL" id="KAF5313029.1"/>
    </source>
</evidence>
<dbReference type="Proteomes" id="UP000567179">
    <property type="component" value="Unassembled WGS sequence"/>
</dbReference>
<dbReference type="Gene3D" id="1.20.58.160">
    <property type="match status" value="1"/>
</dbReference>
<feature type="domain" description="VHS" evidence="4">
    <location>
        <begin position="27"/>
        <end position="156"/>
    </location>
</feature>
<organism evidence="5 6">
    <name type="scientific">Psilocybe cf. subviscida</name>
    <dbReference type="NCBI Taxonomy" id="2480587"/>
    <lineage>
        <taxon>Eukaryota</taxon>
        <taxon>Fungi</taxon>
        <taxon>Dikarya</taxon>
        <taxon>Basidiomycota</taxon>
        <taxon>Agaricomycotina</taxon>
        <taxon>Agaricomycetes</taxon>
        <taxon>Agaricomycetidae</taxon>
        <taxon>Agaricales</taxon>
        <taxon>Agaricineae</taxon>
        <taxon>Strophariaceae</taxon>
        <taxon>Psilocybe</taxon>
    </lineage>
</organism>
<dbReference type="InterPro" id="IPR038425">
    <property type="entry name" value="GAT_sf"/>
</dbReference>
<accession>A0A8H5AY22</accession>
<dbReference type="GO" id="GO:0006897">
    <property type="term" value="P:endocytosis"/>
    <property type="evidence" value="ECO:0007669"/>
    <property type="project" value="InterPro"/>
</dbReference>
<dbReference type="SUPFAM" id="SSF89009">
    <property type="entry name" value="GAT-like domain"/>
    <property type="match status" value="1"/>
</dbReference>
<evidence type="ECO:0000313" key="6">
    <source>
        <dbReference type="Proteomes" id="UP000567179"/>
    </source>
</evidence>
<keyword evidence="6" id="KW-1185">Reference proteome</keyword>
<dbReference type="InterPro" id="IPR002014">
    <property type="entry name" value="VHS_dom"/>
</dbReference>
<keyword evidence="1" id="KW-0813">Transport</keyword>
<dbReference type="CDD" id="cd16980">
    <property type="entry name" value="VHS_Lsb5"/>
    <property type="match status" value="1"/>
</dbReference>
<dbReference type="InterPro" id="IPR044103">
    <property type="entry name" value="GAT_LSB5"/>
</dbReference>
<keyword evidence="2" id="KW-0653">Protein transport</keyword>
<dbReference type="PANTHER" id="PTHR47789:SF1">
    <property type="entry name" value="LAS SEVENTEEN-BINDING PROTEIN 5"/>
    <property type="match status" value="1"/>
</dbReference>
<dbReference type="EMBL" id="JAACJJ010000056">
    <property type="protein sequence ID" value="KAF5313029.1"/>
    <property type="molecule type" value="Genomic_DNA"/>
</dbReference>
<dbReference type="OrthoDB" id="10068368at2759"/>
<dbReference type="AlphaFoldDB" id="A0A8H5AY22"/>
<name>A0A8H5AY22_9AGAR</name>
<dbReference type="CDD" id="cd14232">
    <property type="entry name" value="GAT_LSB5"/>
    <property type="match status" value="1"/>
</dbReference>
<dbReference type="GO" id="GO:0043130">
    <property type="term" value="F:ubiquitin binding"/>
    <property type="evidence" value="ECO:0007669"/>
    <property type="project" value="InterPro"/>
</dbReference>
<protein>
    <recommendedName>
        <fullName evidence="4">VHS domain-containing protein</fullName>
    </recommendedName>
</protein>
<dbReference type="GO" id="GO:0035091">
    <property type="term" value="F:phosphatidylinositol binding"/>
    <property type="evidence" value="ECO:0007669"/>
    <property type="project" value="InterPro"/>
</dbReference>
<feature type="compositionally biased region" description="Basic and acidic residues" evidence="3">
    <location>
        <begin position="338"/>
        <end position="349"/>
    </location>
</feature>
<dbReference type="GO" id="GO:0007015">
    <property type="term" value="P:actin filament organization"/>
    <property type="evidence" value="ECO:0007669"/>
    <property type="project" value="InterPro"/>
</dbReference>
<comment type="caution">
    <text evidence="5">The sequence shown here is derived from an EMBL/GenBank/DDBJ whole genome shotgun (WGS) entry which is preliminary data.</text>
</comment>
<dbReference type="InterPro" id="IPR008942">
    <property type="entry name" value="ENTH_VHS"/>
</dbReference>
<feature type="region of interest" description="Disordered" evidence="3">
    <location>
        <begin position="179"/>
        <end position="217"/>
    </location>
</feature>
<dbReference type="Pfam" id="PF00790">
    <property type="entry name" value="VHS"/>
    <property type="match status" value="1"/>
</dbReference>
<dbReference type="PROSITE" id="PS50179">
    <property type="entry name" value="VHS"/>
    <property type="match status" value="1"/>
</dbReference>
<feature type="region of interest" description="Disordered" evidence="3">
    <location>
        <begin position="326"/>
        <end position="462"/>
    </location>
</feature>
<evidence type="ECO:0000256" key="3">
    <source>
        <dbReference type="SAM" id="MobiDB-lite"/>
    </source>
</evidence>
<dbReference type="InterPro" id="IPR045007">
    <property type="entry name" value="LSB5"/>
</dbReference>
<reference evidence="5 6" key="1">
    <citation type="journal article" date="2020" name="ISME J.">
        <title>Uncovering the hidden diversity of litter-decomposition mechanisms in mushroom-forming fungi.</title>
        <authorList>
            <person name="Floudas D."/>
            <person name="Bentzer J."/>
            <person name="Ahren D."/>
            <person name="Johansson T."/>
            <person name="Persson P."/>
            <person name="Tunlid A."/>
        </authorList>
    </citation>
    <scope>NUCLEOTIDE SEQUENCE [LARGE SCALE GENOMIC DNA]</scope>
    <source>
        <strain evidence="5 6">CBS 101986</strain>
    </source>
</reference>